<dbReference type="InterPro" id="IPR000719">
    <property type="entry name" value="Prot_kinase_dom"/>
</dbReference>
<evidence type="ECO:0000259" key="1">
    <source>
        <dbReference type="PROSITE" id="PS50011"/>
    </source>
</evidence>
<dbReference type="SUPFAM" id="SSF56112">
    <property type="entry name" value="Protein kinase-like (PK-like)"/>
    <property type="match status" value="1"/>
</dbReference>
<dbReference type="GO" id="GO:0005524">
    <property type="term" value="F:ATP binding"/>
    <property type="evidence" value="ECO:0007669"/>
    <property type="project" value="InterPro"/>
</dbReference>
<protein>
    <recommendedName>
        <fullName evidence="1">Protein kinase domain-containing protein</fullName>
    </recommendedName>
</protein>
<gene>
    <name evidence="2" type="ORF">EDD18DRAFT_1111691</name>
</gene>
<keyword evidence="3" id="KW-1185">Reference proteome</keyword>
<reference evidence="2" key="1">
    <citation type="submission" date="2023-06" db="EMBL/GenBank/DDBJ databases">
        <authorList>
            <consortium name="Lawrence Berkeley National Laboratory"/>
            <person name="Ahrendt S."/>
            <person name="Sahu N."/>
            <person name="Indic B."/>
            <person name="Wong-Bajracharya J."/>
            <person name="Merenyi Z."/>
            <person name="Ke H.-M."/>
            <person name="Monk M."/>
            <person name="Kocsube S."/>
            <person name="Drula E."/>
            <person name="Lipzen A."/>
            <person name="Balint B."/>
            <person name="Henrissat B."/>
            <person name="Andreopoulos B."/>
            <person name="Martin F.M."/>
            <person name="Harder C.B."/>
            <person name="Rigling D."/>
            <person name="Ford K.L."/>
            <person name="Foster G.D."/>
            <person name="Pangilinan J."/>
            <person name="Papanicolaou A."/>
            <person name="Barry K."/>
            <person name="LaButti K."/>
            <person name="Viragh M."/>
            <person name="Koriabine M."/>
            <person name="Yan M."/>
            <person name="Riley R."/>
            <person name="Champramary S."/>
            <person name="Plett K.L."/>
            <person name="Tsai I.J."/>
            <person name="Slot J."/>
            <person name="Sipos G."/>
            <person name="Plett J."/>
            <person name="Nagy L.G."/>
            <person name="Grigoriev I.V."/>
        </authorList>
    </citation>
    <scope>NUCLEOTIDE SEQUENCE</scope>
    <source>
        <strain evidence="2">HWK02</strain>
    </source>
</reference>
<dbReference type="Proteomes" id="UP001175228">
    <property type="component" value="Unassembled WGS sequence"/>
</dbReference>
<dbReference type="AlphaFoldDB" id="A0AA39PI52"/>
<feature type="domain" description="Protein kinase" evidence="1">
    <location>
        <begin position="1"/>
        <end position="146"/>
    </location>
</feature>
<sequence length="146" mass="16674">MDIESKSPSAYKNCSPQMGKTSLPLKFHSEPCEKDVEMHFAHGYSTKLHPSQNQFVPEPLPQNSYMRVCVMCNFFLEDLNKSCIWALIIQEAQVVSDVSKKGALPRADKEPFINQIRQGSLVHNDMNPRNMLFDEDGRLVIVDFDI</sequence>
<dbReference type="Gene3D" id="3.90.1200.10">
    <property type="match status" value="1"/>
</dbReference>
<proteinExistence type="predicted"/>
<dbReference type="GO" id="GO:0004672">
    <property type="term" value="F:protein kinase activity"/>
    <property type="evidence" value="ECO:0007669"/>
    <property type="project" value="InterPro"/>
</dbReference>
<name>A0AA39PI52_9AGAR</name>
<evidence type="ECO:0000313" key="2">
    <source>
        <dbReference type="EMBL" id="KAK0484295.1"/>
    </source>
</evidence>
<organism evidence="2 3">
    <name type="scientific">Armillaria luteobubalina</name>
    <dbReference type="NCBI Taxonomy" id="153913"/>
    <lineage>
        <taxon>Eukaryota</taxon>
        <taxon>Fungi</taxon>
        <taxon>Dikarya</taxon>
        <taxon>Basidiomycota</taxon>
        <taxon>Agaricomycotina</taxon>
        <taxon>Agaricomycetes</taxon>
        <taxon>Agaricomycetidae</taxon>
        <taxon>Agaricales</taxon>
        <taxon>Marasmiineae</taxon>
        <taxon>Physalacriaceae</taxon>
        <taxon>Armillaria</taxon>
    </lineage>
</organism>
<accession>A0AA39PI52</accession>
<comment type="caution">
    <text evidence="2">The sequence shown here is derived from an EMBL/GenBank/DDBJ whole genome shotgun (WGS) entry which is preliminary data.</text>
</comment>
<dbReference type="InterPro" id="IPR011009">
    <property type="entry name" value="Kinase-like_dom_sf"/>
</dbReference>
<dbReference type="PROSITE" id="PS50011">
    <property type="entry name" value="PROTEIN_KINASE_DOM"/>
    <property type="match status" value="1"/>
</dbReference>
<dbReference type="EMBL" id="JAUEPU010000053">
    <property type="protein sequence ID" value="KAK0484295.1"/>
    <property type="molecule type" value="Genomic_DNA"/>
</dbReference>
<evidence type="ECO:0000313" key="3">
    <source>
        <dbReference type="Proteomes" id="UP001175228"/>
    </source>
</evidence>